<comment type="caution">
    <text evidence="2">The sequence shown here is derived from an EMBL/GenBank/DDBJ whole genome shotgun (WGS) entry which is preliminary data.</text>
</comment>
<organism evidence="2 3">
    <name type="scientific">Cytobacillus solani</name>
    <dbReference type="NCBI Taxonomy" id="1637975"/>
    <lineage>
        <taxon>Bacteria</taxon>
        <taxon>Bacillati</taxon>
        <taxon>Bacillota</taxon>
        <taxon>Bacilli</taxon>
        <taxon>Bacillales</taxon>
        <taxon>Bacillaceae</taxon>
        <taxon>Cytobacillus</taxon>
    </lineage>
</organism>
<protein>
    <submittedName>
        <fullName evidence="2">Damage-inducible protein DinB</fullName>
    </submittedName>
</protein>
<feature type="domain" description="DinB-like" evidence="1">
    <location>
        <begin position="12"/>
        <end position="138"/>
    </location>
</feature>
<keyword evidence="3" id="KW-1185">Reference proteome</keyword>
<evidence type="ECO:0000259" key="1">
    <source>
        <dbReference type="Pfam" id="PF12867"/>
    </source>
</evidence>
<reference evidence="2 3" key="1">
    <citation type="submission" date="2015-09" db="EMBL/GenBank/DDBJ databases">
        <title>Genome sequencing project for genomic taxonomy and phylogenomics of Bacillus-like bacteria.</title>
        <authorList>
            <person name="Liu B."/>
            <person name="Wang J."/>
            <person name="Zhu Y."/>
            <person name="Liu G."/>
            <person name="Chen Q."/>
            <person name="Chen Z."/>
            <person name="Lan J."/>
            <person name="Che J."/>
            <person name="Ge C."/>
            <person name="Shi H."/>
            <person name="Pan Z."/>
            <person name="Liu X."/>
        </authorList>
    </citation>
    <scope>NUCLEOTIDE SEQUENCE [LARGE SCALE GENOMIC DNA]</scope>
    <source>
        <strain evidence="2 3">FJAT-18043</strain>
    </source>
</reference>
<evidence type="ECO:0000313" key="2">
    <source>
        <dbReference type="EMBL" id="KQL18208.1"/>
    </source>
</evidence>
<name>A0A0Q3QKT6_9BACI</name>
<dbReference type="Proteomes" id="UP000050996">
    <property type="component" value="Unassembled WGS sequence"/>
</dbReference>
<dbReference type="Pfam" id="PF12867">
    <property type="entry name" value="DinB_2"/>
    <property type="match status" value="1"/>
</dbReference>
<dbReference type="SUPFAM" id="SSF109854">
    <property type="entry name" value="DinB/YfiT-like putative metalloenzymes"/>
    <property type="match status" value="1"/>
</dbReference>
<dbReference type="PATRIC" id="fig|1637975.4.peg.915"/>
<dbReference type="RefSeq" id="WP_056682871.1">
    <property type="nucleotide sequence ID" value="NZ_LJIX01000006.1"/>
</dbReference>
<accession>A0A0Q3QKT6</accession>
<sequence>MSTYCKSALNQIKIALKATAEIIDKLEEADLQKRPSLNKRSIGELLEHIAIICKADLLISNGATQEEMKEFYSSVLFKNIKDIKDALVVNYKCLKECYMKFTEAELQESITSYWEVTYTRFEWLLEILAHVYHHRGQLHSMLVHCYGKDPNILLFE</sequence>
<dbReference type="InterPro" id="IPR024775">
    <property type="entry name" value="DinB-like"/>
</dbReference>
<dbReference type="AlphaFoldDB" id="A0A0Q3QKT6"/>
<evidence type="ECO:0000313" key="3">
    <source>
        <dbReference type="Proteomes" id="UP000050996"/>
    </source>
</evidence>
<dbReference type="Gene3D" id="1.20.120.450">
    <property type="entry name" value="dinb family like domain"/>
    <property type="match status" value="1"/>
</dbReference>
<gene>
    <name evidence="2" type="ORF">AN957_06140</name>
</gene>
<dbReference type="InterPro" id="IPR034660">
    <property type="entry name" value="DinB/YfiT-like"/>
</dbReference>
<proteinExistence type="predicted"/>
<dbReference type="EMBL" id="LJIX01000006">
    <property type="protein sequence ID" value="KQL18208.1"/>
    <property type="molecule type" value="Genomic_DNA"/>
</dbReference>